<accession>A0A649VNM5</accession>
<dbReference type="CDD" id="cd01335">
    <property type="entry name" value="Radical_SAM"/>
    <property type="match status" value="1"/>
</dbReference>
<evidence type="ECO:0000256" key="3">
    <source>
        <dbReference type="ARBA" id="ARBA00022723"/>
    </source>
</evidence>
<keyword evidence="7" id="KW-0456">Lyase</keyword>
<dbReference type="Gene3D" id="3.20.20.70">
    <property type="entry name" value="Aldolase class I"/>
    <property type="match status" value="1"/>
</dbReference>
<dbReference type="GO" id="GO:0016829">
    <property type="term" value="F:lyase activity"/>
    <property type="evidence" value="ECO:0007669"/>
    <property type="project" value="UniProtKB-KW"/>
</dbReference>
<dbReference type="Proteomes" id="UP000427282">
    <property type="component" value="Segment"/>
</dbReference>
<dbReference type="GO" id="GO:0046872">
    <property type="term" value="F:metal ion binding"/>
    <property type="evidence" value="ECO:0007669"/>
    <property type="project" value="UniProtKB-KW"/>
</dbReference>
<keyword evidence="4" id="KW-0460">Magnesium</keyword>
<evidence type="ECO:0000313" key="10">
    <source>
        <dbReference type="Proteomes" id="UP000427282"/>
    </source>
</evidence>
<dbReference type="HAMAP" id="MF_00917">
    <property type="entry name" value="QueE"/>
    <property type="match status" value="1"/>
</dbReference>
<dbReference type="RefSeq" id="YP_009885175.1">
    <property type="nucleotide sequence ID" value="NC_049478.1"/>
</dbReference>
<keyword evidence="3" id="KW-0479">Metal-binding</keyword>
<name>A0A649VNM5_9CAUD</name>
<evidence type="ECO:0000256" key="2">
    <source>
        <dbReference type="ARBA" id="ARBA00022691"/>
    </source>
</evidence>
<protein>
    <submittedName>
        <fullName evidence="9">Lipoyl synthase</fullName>
    </submittedName>
</protein>
<evidence type="ECO:0000256" key="6">
    <source>
        <dbReference type="ARBA" id="ARBA00023014"/>
    </source>
</evidence>
<gene>
    <name evidence="9" type="primary">95</name>
    <name evidence="9" type="ORF">SEA_MUFASA8_95</name>
</gene>
<dbReference type="GO" id="GO:0051539">
    <property type="term" value="F:4 iron, 4 sulfur cluster binding"/>
    <property type="evidence" value="ECO:0007669"/>
    <property type="project" value="UniProtKB-KW"/>
</dbReference>
<dbReference type="KEGG" id="vg:55814546"/>
<evidence type="ECO:0000256" key="1">
    <source>
        <dbReference type="ARBA" id="ARBA00022485"/>
    </source>
</evidence>
<keyword evidence="2" id="KW-0949">S-adenosyl-L-methionine</keyword>
<keyword evidence="5" id="KW-0408">Iron</keyword>
<dbReference type="PANTHER" id="PTHR42836">
    <property type="entry name" value="7-CARBOXY-7-DEAZAGUANINE SYNTHASE"/>
    <property type="match status" value="1"/>
</dbReference>
<dbReference type="PANTHER" id="PTHR42836:SF1">
    <property type="entry name" value="7-CARBOXY-7-DEAZAGUANINE SYNTHASE"/>
    <property type="match status" value="1"/>
</dbReference>
<keyword evidence="10" id="KW-1185">Reference proteome</keyword>
<organism evidence="9 10">
    <name type="scientific">Arthrobacter phage Mufasa8</name>
    <dbReference type="NCBI Taxonomy" id="2656526"/>
    <lineage>
        <taxon>Viruses</taxon>
        <taxon>Duplodnaviria</taxon>
        <taxon>Heunggongvirae</taxon>
        <taxon>Uroviricota</taxon>
        <taxon>Caudoviricetes</taxon>
        <taxon>Mufasoctovirus</taxon>
        <taxon>Mufasoctovirus mufasa8</taxon>
    </lineage>
</organism>
<evidence type="ECO:0000313" key="9">
    <source>
        <dbReference type="EMBL" id="QGJ93542.1"/>
    </source>
</evidence>
<sequence length="247" mass="26902">MIPLDISPKEGKPSAARLPFVEAFGPTLQGEGPAAGRVSAFVRFGGCNLACSWCDSPYTWDADRFDLRREITLLTPAEISDRIPQAPIIVITGGEPLLNQRSAGWGLFLQTLKDRGAELHMETNGTIVPNEVTLKFVDVFIVSPKQAHAGDHKRTQNPALNPGWSTVHDFHEAHLKVVVEDAAGVAATAALAAEHDWPLTQVWVMPEGTTSEVLNGRFPEIATAATDHRINCSHRLHVLAWTDARGH</sequence>
<evidence type="ECO:0000256" key="7">
    <source>
        <dbReference type="ARBA" id="ARBA00023239"/>
    </source>
</evidence>
<dbReference type="Pfam" id="PF04055">
    <property type="entry name" value="Radical_SAM"/>
    <property type="match status" value="1"/>
</dbReference>
<dbReference type="PROSITE" id="PS51918">
    <property type="entry name" value="RADICAL_SAM"/>
    <property type="match status" value="1"/>
</dbReference>
<dbReference type="InterPro" id="IPR058240">
    <property type="entry name" value="rSAM_sf"/>
</dbReference>
<reference evidence="9 10" key="1">
    <citation type="submission" date="2019-10" db="EMBL/GenBank/DDBJ databases">
        <authorList>
            <person name="Garlena R.A."/>
            <person name="Russell D.A."/>
            <person name="Pope W.H."/>
            <person name="Jacobs-Sera D."/>
            <person name="Hatfull G.F."/>
        </authorList>
    </citation>
    <scope>NUCLEOTIDE SEQUENCE [LARGE SCALE GENOMIC DNA]</scope>
</reference>
<proteinExistence type="inferred from homology"/>
<keyword evidence="1" id="KW-0004">4Fe-4S</keyword>
<dbReference type="GeneID" id="55814546"/>
<dbReference type="SUPFAM" id="SSF102114">
    <property type="entry name" value="Radical SAM enzymes"/>
    <property type="match status" value="1"/>
</dbReference>
<dbReference type="EMBL" id="MN586027">
    <property type="protein sequence ID" value="QGJ93542.1"/>
    <property type="molecule type" value="Genomic_DNA"/>
</dbReference>
<evidence type="ECO:0000256" key="4">
    <source>
        <dbReference type="ARBA" id="ARBA00022842"/>
    </source>
</evidence>
<dbReference type="SFLD" id="SFLDS00029">
    <property type="entry name" value="Radical_SAM"/>
    <property type="match status" value="1"/>
</dbReference>
<keyword evidence="6" id="KW-0411">Iron-sulfur</keyword>
<evidence type="ECO:0000259" key="8">
    <source>
        <dbReference type="PROSITE" id="PS51918"/>
    </source>
</evidence>
<evidence type="ECO:0000256" key="5">
    <source>
        <dbReference type="ARBA" id="ARBA00023004"/>
    </source>
</evidence>
<feature type="domain" description="Radical SAM core" evidence="8">
    <location>
        <begin position="34"/>
        <end position="243"/>
    </location>
</feature>
<dbReference type="InterPro" id="IPR024924">
    <property type="entry name" value="7-CO-7-deazaguanine_synth-like"/>
</dbReference>
<dbReference type="InterPro" id="IPR007197">
    <property type="entry name" value="rSAM"/>
</dbReference>
<dbReference type="InterPro" id="IPR013785">
    <property type="entry name" value="Aldolase_TIM"/>
</dbReference>
<dbReference type="PIRSF" id="PIRSF000370">
    <property type="entry name" value="QueE"/>
    <property type="match status" value="1"/>
</dbReference>